<dbReference type="Pfam" id="PF02205">
    <property type="entry name" value="WH2"/>
    <property type="match status" value="2"/>
</dbReference>
<keyword evidence="5" id="KW-0677">Repeat</keyword>
<evidence type="ECO:0000256" key="5">
    <source>
        <dbReference type="ARBA" id="ARBA00022737"/>
    </source>
</evidence>
<dbReference type="Proteomes" id="UP000694865">
    <property type="component" value="Unplaced"/>
</dbReference>
<accession>A0ABM0MH21</accession>
<dbReference type="CDD" id="cd01205">
    <property type="entry name" value="EVH1_WASP-like"/>
    <property type="match status" value="1"/>
</dbReference>
<dbReference type="Pfam" id="PF00786">
    <property type="entry name" value="PBD"/>
    <property type="match status" value="1"/>
</dbReference>
<evidence type="ECO:0000259" key="10">
    <source>
        <dbReference type="PROSITE" id="PS50229"/>
    </source>
</evidence>
<dbReference type="CDD" id="cd00132">
    <property type="entry name" value="CRIB"/>
    <property type="match status" value="1"/>
</dbReference>
<dbReference type="InterPro" id="IPR003124">
    <property type="entry name" value="WH2_dom"/>
</dbReference>
<evidence type="ECO:0000256" key="2">
    <source>
        <dbReference type="ARBA" id="ARBA00004245"/>
    </source>
</evidence>
<dbReference type="PANTHER" id="PTHR11202">
    <property type="entry name" value="SPROUTY-RELATED, EVH1 DOMAIN-CONTAINING PROTEIN FAMILY MEMBER"/>
    <property type="match status" value="1"/>
</dbReference>
<feature type="region of interest" description="Disordered" evidence="8">
    <location>
        <begin position="254"/>
        <end position="439"/>
    </location>
</feature>
<evidence type="ECO:0000256" key="1">
    <source>
        <dbReference type="ARBA" id="ARBA00004123"/>
    </source>
</evidence>
<feature type="compositionally biased region" description="Basic and acidic residues" evidence="8">
    <location>
        <begin position="187"/>
        <end position="197"/>
    </location>
</feature>
<dbReference type="RefSeq" id="XP_006819312.1">
    <property type="nucleotide sequence ID" value="XM_006819249.1"/>
</dbReference>
<dbReference type="SMART" id="SM00461">
    <property type="entry name" value="WH1"/>
    <property type="match status" value="1"/>
</dbReference>
<keyword evidence="6" id="KW-0206">Cytoskeleton</keyword>
<keyword evidence="3" id="KW-0963">Cytoplasm</keyword>
<dbReference type="Gene3D" id="3.90.810.10">
    <property type="entry name" value="CRIB domain"/>
    <property type="match status" value="1"/>
</dbReference>
<dbReference type="PROSITE" id="PS50229">
    <property type="entry name" value="WH1"/>
    <property type="match status" value="1"/>
</dbReference>
<gene>
    <name evidence="13" type="primary">LOC102805238</name>
</gene>
<dbReference type="Gene3D" id="2.30.29.30">
    <property type="entry name" value="Pleckstrin-homology domain (PH domain)/Phosphotyrosine-binding domain (PTB)"/>
    <property type="match status" value="1"/>
</dbReference>
<evidence type="ECO:0000259" key="9">
    <source>
        <dbReference type="PROSITE" id="PS50108"/>
    </source>
</evidence>
<evidence type="ECO:0000256" key="6">
    <source>
        <dbReference type="ARBA" id="ARBA00023212"/>
    </source>
</evidence>
<dbReference type="SUPFAM" id="SSF47912">
    <property type="entry name" value="Wiscott-Aldrich syndrome protein, WASP, C-terminal domain"/>
    <property type="match status" value="1"/>
</dbReference>
<feature type="domain" description="WH2" evidence="11">
    <location>
        <begin position="408"/>
        <end position="425"/>
    </location>
</feature>
<keyword evidence="7" id="KW-0539">Nucleus</keyword>
<keyword evidence="12" id="KW-1185">Reference proteome</keyword>
<reference evidence="13" key="1">
    <citation type="submission" date="2025-08" db="UniProtKB">
        <authorList>
            <consortium name="RefSeq"/>
        </authorList>
    </citation>
    <scope>IDENTIFICATION</scope>
    <source>
        <tissue evidence="13">Testes</tissue>
    </source>
</reference>
<dbReference type="Pfam" id="PF00568">
    <property type="entry name" value="WH1"/>
    <property type="match status" value="1"/>
</dbReference>
<evidence type="ECO:0000256" key="8">
    <source>
        <dbReference type="SAM" id="MobiDB-lite"/>
    </source>
</evidence>
<keyword evidence="4" id="KW-0597">Phosphoprotein</keyword>
<evidence type="ECO:0000256" key="7">
    <source>
        <dbReference type="ARBA" id="ARBA00023242"/>
    </source>
</evidence>
<feature type="compositionally biased region" description="Basic and acidic residues" evidence="8">
    <location>
        <begin position="423"/>
        <end position="439"/>
    </location>
</feature>
<evidence type="ECO:0000256" key="3">
    <source>
        <dbReference type="ARBA" id="ARBA00022490"/>
    </source>
</evidence>
<dbReference type="InterPro" id="IPR011993">
    <property type="entry name" value="PH-like_dom_sf"/>
</dbReference>
<feature type="compositionally biased region" description="Pro residues" evidence="8">
    <location>
        <begin position="361"/>
        <end position="400"/>
    </location>
</feature>
<dbReference type="InterPro" id="IPR036936">
    <property type="entry name" value="CRIB_dom_sf"/>
</dbReference>
<feature type="compositionally biased region" description="Pro residues" evidence="8">
    <location>
        <begin position="279"/>
        <end position="354"/>
    </location>
</feature>
<evidence type="ECO:0000256" key="4">
    <source>
        <dbReference type="ARBA" id="ARBA00022553"/>
    </source>
</evidence>
<evidence type="ECO:0000313" key="12">
    <source>
        <dbReference type="Proteomes" id="UP000694865"/>
    </source>
</evidence>
<evidence type="ECO:0000313" key="13">
    <source>
        <dbReference type="RefSeq" id="XP_006819312.1"/>
    </source>
</evidence>
<comment type="subcellular location">
    <subcellularLocation>
        <location evidence="2">Cytoplasm</location>
        <location evidence="2">Cytoskeleton</location>
    </subcellularLocation>
    <subcellularLocation>
        <location evidence="1">Nucleus</location>
    </subcellularLocation>
</comment>
<name>A0ABM0MH21_SACKO</name>
<dbReference type="InterPro" id="IPR033927">
    <property type="entry name" value="WASPfam_EVH1"/>
</dbReference>
<feature type="domain" description="WH1" evidence="10">
    <location>
        <begin position="32"/>
        <end position="143"/>
    </location>
</feature>
<dbReference type="PANTHER" id="PTHR11202:SF36">
    <property type="entry name" value="ACTIN NUCLEATION-PROMOTING FACTOR WASL"/>
    <property type="match status" value="1"/>
</dbReference>
<dbReference type="SUPFAM" id="SSF50729">
    <property type="entry name" value="PH domain-like"/>
    <property type="match status" value="1"/>
</dbReference>
<dbReference type="InterPro" id="IPR000095">
    <property type="entry name" value="CRIB_dom"/>
</dbReference>
<feature type="domain" description="WH2" evidence="11">
    <location>
        <begin position="438"/>
        <end position="455"/>
    </location>
</feature>
<dbReference type="GeneID" id="102805238"/>
<organism evidence="12 13">
    <name type="scientific">Saccoglossus kowalevskii</name>
    <name type="common">Acorn worm</name>
    <dbReference type="NCBI Taxonomy" id="10224"/>
    <lineage>
        <taxon>Eukaryota</taxon>
        <taxon>Metazoa</taxon>
        <taxon>Hemichordata</taxon>
        <taxon>Enteropneusta</taxon>
        <taxon>Harrimaniidae</taxon>
        <taxon>Saccoglossus</taxon>
    </lineage>
</organism>
<feature type="compositionally biased region" description="Basic and acidic residues" evidence="8">
    <location>
        <begin position="264"/>
        <end position="276"/>
    </location>
</feature>
<dbReference type="InterPro" id="IPR011026">
    <property type="entry name" value="WAS_C"/>
</dbReference>
<sequence>MANVDHQTKKSPTNVPSNLLSAQENDQLFNVLGNRCVTLATAVVQLYYAFPVRDRWTQQLCGVACFVKDNPKRSYFIRIYDIQNSYRYNMVWEQELYNQFKYGTPKSFFHTFATDDCQAALNFANEKEASGFKNVIIEKIMQKQARKQEKKQGRVPPPSPTPTAAPIASLPAPSPTPNTLKKKKKSKEKEKKAKLSKADIGLPSDFRHVGHVGWDPEKGFDTDNLDPDVKNLFDTVGISEEQLKDKETSKFIHDFIEQQGGVEAIKRDQERMRQESTRAPPPSSRALPPPPPGDGPPPPPPPQSRSVGPPPPPPGRGVPPPGRMMPPPPPRANCGPPPPPPTRTGAPPPPPPPSSSRAPALAPPPPPPPTSYGAPPPPPPPGPPPPPMGGPPPPPPPPLPDTDSSSGGRSALLGQIQGGKMLKHVDASEQRSAAPEDSRGTLLSEIRGGFSLKPVEHVDGPATPAPTGMAAALANALNARHKVIQSDWDIMVQVHSFSDLIQDG</sequence>
<protein>
    <submittedName>
        <fullName evidence="13">Neural Wiskott-Aldrich syndrome protein-like</fullName>
    </submittedName>
</protein>
<feature type="region of interest" description="Disordered" evidence="8">
    <location>
        <begin position="146"/>
        <end position="205"/>
    </location>
</feature>
<evidence type="ECO:0000259" key="11">
    <source>
        <dbReference type="PROSITE" id="PS51082"/>
    </source>
</evidence>
<dbReference type="InterPro" id="IPR000697">
    <property type="entry name" value="WH1/EVH1_dom"/>
</dbReference>
<feature type="domain" description="CRIB" evidence="9">
    <location>
        <begin position="200"/>
        <end position="213"/>
    </location>
</feature>
<proteinExistence type="predicted"/>
<dbReference type="PROSITE" id="PS51082">
    <property type="entry name" value="WH2"/>
    <property type="match status" value="2"/>
</dbReference>
<dbReference type="SMART" id="SM00246">
    <property type="entry name" value="WH2"/>
    <property type="match status" value="2"/>
</dbReference>
<dbReference type="SMART" id="SM00285">
    <property type="entry name" value="PBD"/>
    <property type="match status" value="1"/>
</dbReference>
<dbReference type="PROSITE" id="PS50108">
    <property type="entry name" value="CRIB"/>
    <property type="match status" value="1"/>
</dbReference>